<evidence type="ECO:0000256" key="9">
    <source>
        <dbReference type="ARBA" id="ARBA00023136"/>
    </source>
</evidence>
<keyword evidence="2" id="KW-0813">Transport</keyword>
<evidence type="ECO:0000256" key="7">
    <source>
        <dbReference type="ARBA" id="ARBA00023004"/>
    </source>
</evidence>
<keyword evidence="12" id="KW-1185">Reference proteome</keyword>
<dbReference type="GO" id="GO:0005886">
    <property type="term" value="C:plasma membrane"/>
    <property type="evidence" value="ECO:0007669"/>
    <property type="project" value="UniProtKB-SubCell"/>
</dbReference>
<protein>
    <recommendedName>
        <fullName evidence="10">ABC transporter domain-containing protein</fullName>
    </recommendedName>
</protein>
<evidence type="ECO:0000256" key="8">
    <source>
        <dbReference type="ARBA" id="ARBA00023065"/>
    </source>
</evidence>
<gene>
    <name evidence="11" type="ORF">I568_00894</name>
</gene>
<dbReference type="InterPro" id="IPR003593">
    <property type="entry name" value="AAA+_ATPase"/>
</dbReference>
<evidence type="ECO:0000256" key="2">
    <source>
        <dbReference type="ARBA" id="ARBA00022448"/>
    </source>
</evidence>
<dbReference type="FunFam" id="3.40.50.300:FF:000134">
    <property type="entry name" value="Iron-enterobactin ABC transporter ATP-binding protein"/>
    <property type="match status" value="1"/>
</dbReference>
<name>S1NU68_9ENTE</name>
<dbReference type="CDD" id="cd03214">
    <property type="entry name" value="ABC_Iron-Siderophores_B12_Hemin"/>
    <property type="match status" value="1"/>
</dbReference>
<keyword evidence="7" id="KW-0408">Iron</keyword>
<keyword evidence="4" id="KW-0410">Iron transport</keyword>
<dbReference type="Gene3D" id="3.40.50.300">
    <property type="entry name" value="P-loop containing nucleotide triphosphate hydrolases"/>
    <property type="match status" value="1"/>
</dbReference>
<dbReference type="EMBL" id="ASWJ01000004">
    <property type="protein sequence ID" value="EOW84399.1"/>
    <property type="molecule type" value="Genomic_DNA"/>
</dbReference>
<evidence type="ECO:0000256" key="3">
    <source>
        <dbReference type="ARBA" id="ARBA00022475"/>
    </source>
</evidence>
<dbReference type="PATRIC" id="fig|1121865.3.peg.289"/>
<keyword evidence="9" id="KW-0472">Membrane</keyword>
<dbReference type="GO" id="GO:0006826">
    <property type="term" value="P:iron ion transport"/>
    <property type="evidence" value="ECO:0007669"/>
    <property type="project" value="UniProtKB-KW"/>
</dbReference>
<dbReference type="AlphaFoldDB" id="S1NU68"/>
<keyword evidence="8" id="KW-0406">Ion transport</keyword>
<dbReference type="InterPro" id="IPR027417">
    <property type="entry name" value="P-loop_NTPase"/>
</dbReference>
<dbReference type="SUPFAM" id="SSF52540">
    <property type="entry name" value="P-loop containing nucleoside triphosphate hydrolases"/>
    <property type="match status" value="1"/>
</dbReference>
<keyword evidence="3" id="KW-1003">Cell membrane</keyword>
<comment type="subcellular location">
    <subcellularLocation>
        <location evidence="1">Cell membrane</location>
        <topology evidence="1">Peripheral membrane protein</topology>
    </subcellularLocation>
</comment>
<dbReference type="RefSeq" id="WP_016182461.1">
    <property type="nucleotide sequence ID" value="NZ_JXKI01000002.1"/>
</dbReference>
<dbReference type="InterPro" id="IPR051535">
    <property type="entry name" value="Siderophore_ABC-ATPase"/>
</dbReference>
<keyword evidence="5" id="KW-0547">Nucleotide-binding</keyword>
<sequence>MIQIKDVHYALSKKIILDQLTQEFPQNQLIALIGPNGAGKSSLLSLLGRLQKASSGDIFINQTEIQKWNHKKLAQKLAILRQTNHLPLQITVEELISFGRYPYSRNKFTQQDNTHIELAIEAMQLKDMRKQPISQLSGGQLQRALIALVLAQDTPYLLLDEPLNNLDLSHANHFMHYLKTLVQQFNKTIIIVLHDINFAANFADYIVAMKDGKIFTHGTTETIIQTEILTQIFEFPITIHQIQDKKFCLYFT</sequence>
<dbReference type="InterPro" id="IPR003439">
    <property type="entry name" value="ABC_transporter-like_ATP-bd"/>
</dbReference>
<organism evidence="11 12">
    <name type="scientific">Enterococcus columbae DSM 7374 = ATCC 51263</name>
    <dbReference type="NCBI Taxonomy" id="1121865"/>
    <lineage>
        <taxon>Bacteria</taxon>
        <taxon>Bacillati</taxon>
        <taxon>Bacillota</taxon>
        <taxon>Bacilli</taxon>
        <taxon>Lactobacillales</taxon>
        <taxon>Enterococcaceae</taxon>
        <taxon>Enterococcus</taxon>
    </lineage>
</organism>
<dbReference type="InterPro" id="IPR017871">
    <property type="entry name" value="ABC_transporter-like_CS"/>
</dbReference>
<evidence type="ECO:0000256" key="4">
    <source>
        <dbReference type="ARBA" id="ARBA00022496"/>
    </source>
</evidence>
<dbReference type="GO" id="GO:0016887">
    <property type="term" value="F:ATP hydrolysis activity"/>
    <property type="evidence" value="ECO:0007669"/>
    <property type="project" value="InterPro"/>
</dbReference>
<proteinExistence type="predicted"/>
<dbReference type="GO" id="GO:0005524">
    <property type="term" value="F:ATP binding"/>
    <property type="evidence" value="ECO:0007669"/>
    <property type="project" value="UniProtKB-KW"/>
</dbReference>
<evidence type="ECO:0000256" key="1">
    <source>
        <dbReference type="ARBA" id="ARBA00004202"/>
    </source>
</evidence>
<evidence type="ECO:0000259" key="10">
    <source>
        <dbReference type="PROSITE" id="PS50893"/>
    </source>
</evidence>
<accession>S1NU68</accession>
<feature type="domain" description="ABC transporter" evidence="10">
    <location>
        <begin position="2"/>
        <end position="236"/>
    </location>
</feature>
<dbReference type="PROSITE" id="PS50893">
    <property type="entry name" value="ABC_TRANSPORTER_2"/>
    <property type="match status" value="1"/>
</dbReference>
<dbReference type="eggNOG" id="COG4604">
    <property type="taxonomic scope" value="Bacteria"/>
</dbReference>
<dbReference type="STRING" id="1121865.OMW_00296"/>
<reference evidence="11 12" key="1">
    <citation type="submission" date="2013-03" db="EMBL/GenBank/DDBJ databases">
        <title>The Genome Sequence of Enterococcus columbae ATCC_51263 (PacBio/Illumina hybrid assembly).</title>
        <authorList>
            <consortium name="The Broad Institute Genomics Platform"/>
            <consortium name="The Broad Institute Genome Sequencing Center for Infectious Disease"/>
            <person name="Earl A."/>
            <person name="Russ C."/>
            <person name="Gilmore M."/>
            <person name="Surin D."/>
            <person name="Walker B."/>
            <person name="Young S."/>
            <person name="Zeng Q."/>
            <person name="Gargeya S."/>
            <person name="Fitzgerald M."/>
            <person name="Haas B."/>
            <person name="Abouelleil A."/>
            <person name="Allen A.W."/>
            <person name="Alvarado L."/>
            <person name="Arachchi H.M."/>
            <person name="Berlin A.M."/>
            <person name="Chapman S.B."/>
            <person name="Gainer-Dewar J."/>
            <person name="Goldberg J."/>
            <person name="Griggs A."/>
            <person name="Gujja S."/>
            <person name="Hansen M."/>
            <person name="Howarth C."/>
            <person name="Imamovic A."/>
            <person name="Ireland A."/>
            <person name="Larimer J."/>
            <person name="McCowan C."/>
            <person name="Murphy C."/>
            <person name="Pearson M."/>
            <person name="Poon T.W."/>
            <person name="Priest M."/>
            <person name="Roberts A."/>
            <person name="Saif S."/>
            <person name="Shea T."/>
            <person name="Sisk P."/>
            <person name="Sykes S."/>
            <person name="Wortman J."/>
            <person name="Nusbaum C."/>
            <person name="Birren B."/>
        </authorList>
    </citation>
    <scope>NUCLEOTIDE SEQUENCE [LARGE SCALE GENOMIC DNA]</scope>
    <source>
        <strain evidence="11 12">ATCC 51263</strain>
    </source>
</reference>
<evidence type="ECO:0000313" key="12">
    <source>
        <dbReference type="Proteomes" id="UP000014113"/>
    </source>
</evidence>
<dbReference type="Proteomes" id="UP000014113">
    <property type="component" value="Unassembled WGS sequence"/>
</dbReference>
<keyword evidence="6" id="KW-0067">ATP-binding</keyword>
<dbReference type="Pfam" id="PF00005">
    <property type="entry name" value="ABC_tran"/>
    <property type="match status" value="1"/>
</dbReference>
<dbReference type="PROSITE" id="PS00211">
    <property type="entry name" value="ABC_TRANSPORTER_1"/>
    <property type="match status" value="1"/>
</dbReference>
<evidence type="ECO:0000256" key="5">
    <source>
        <dbReference type="ARBA" id="ARBA00022741"/>
    </source>
</evidence>
<dbReference type="PANTHER" id="PTHR42771:SF3">
    <property type="entry name" value="PETROBACTIN IMPORT ATP-BINDING PROTEIN YCLP"/>
    <property type="match status" value="1"/>
</dbReference>
<evidence type="ECO:0000313" key="11">
    <source>
        <dbReference type="EMBL" id="EOW84399.1"/>
    </source>
</evidence>
<dbReference type="PANTHER" id="PTHR42771">
    <property type="entry name" value="IRON(3+)-HYDROXAMATE IMPORT ATP-BINDING PROTEIN FHUC"/>
    <property type="match status" value="1"/>
</dbReference>
<dbReference type="SMART" id="SM00382">
    <property type="entry name" value="AAA"/>
    <property type="match status" value="1"/>
</dbReference>
<comment type="caution">
    <text evidence="11">The sequence shown here is derived from an EMBL/GenBank/DDBJ whole genome shotgun (WGS) entry which is preliminary data.</text>
</comment>
<evidence type="ECO:0000256" key="6">
    <source>
        <dbReference type="ARBA" id="ARBA00022840"/>
    </source>
</evidence>
<dbReference type="OrthoDB" id="9787851at2"/>